<evidence type="ECO:0000256" key="3">
    <source>
        <dbReference type="ARBA" id="ARBA00022448"/>
    </source>
</evidence>
<dbReference type="eggNOG" id="ENOG502RRAT">
    <property type="taxonomic scope" value="Eukaryota"/>
</dbReference>
<evidence type="ECO:0000256" key="8">
    <source>
        <dbReference type="SAM" id="MobiDB-lite"/>
    </source>
</evidence>
<organism evidence="10 11">
    <name type="scientific">Thalassiosira pseudonana</name>
    <name type="common">Marine diatom</name>
    <name type="synonym">Cyclotella nana</name>
    <dbReference type="NCBI Taxonomy" id="35128"/>
    <lineage>
        <taxon>Eukaryota</taxon>
        <taxon>Sar</taxon>
        <taxon>Stramenopiles</taxon>
        <taxon>Ochrophyta</taxon>
        <taxon>Bacillariophyta</taxon>
        <taxon>Coscinodiscophyceae</taxon>
        <taxon>Thalassiosirophycidae</taxon>
        <taxon>Thalassiosirales</taxon>
        <taxon>Thalassiosiraceae</taxon>
        <taxon>Thalassiosira</taxon>
    </lineage>
</organism>
<dbReference type="PROSITE" id="PS51314">
    <property type="entry name" value="VPS37_C"/>
    <property type="match status" value="1"/>
</dbReference>
<evidence type="ECO:0000256" key="7">
    <source>
        <dbReference type="SAM" id="Coils"/>
    </source>
</evidence>
<name>B8C2M1_THAPS</name>
<keyword evidence="5 6" id="KW-0653">Protein transport</keyword>
<dbReference type="PANTHER" id="PTHR13678">
    <property type="entry name" value="VACUOLAR PROTEIN SORTING-ASSOCIATED PROTEIN 37"/>
    <property type="match status" value="1"/>
</dbReference>
<comment type="similarity">
    <text evidence="2">Belongs to the VPS37 family.</text>
</comment>
<gene>
    <name evidence="10" type="ORF">THAPSDRAFT_268881</name>
</gene>
<keyword evidence="11" id="KW-1185">Reference proteome</keyword>
<feature type="domain" description="VPS37 C-terminal" evidence="9">
    <location>
        <begin position="280"/>
        <end position="381"/>
    </location>
</feature>
<evidence type="ECO:0000259" key="9">
    <source>
        <dbReference type="PROSITE" id="PS51314"/>
    </source>
</evidence>
<accession>B8C2M1</accession>
<dbReference type="Pfam" id="PF07200">
    <property type="entry name" value="Mod_r"/>
    <property type="match status" value="1"/>
</dbReference>
<proteinExistence type="inferred from homology"/>
<evidence type="ECO:0000313" key="10">
    <source>
        <dbReference type="EMBL" id="EED91971.1"/>
    </source>
</evidence>
<feature type="coiled-coil region" evidence="7">
    <location>
        <begin position="258"/>
        <end position="310"/>
    </location>
</feature>
<dbReference type="HOGENOM" id="CLU_726654_0_0_1"/>
<dbReference type="EMBL" id="CM000642">
    <property type="protein sequence ID" value="EED91971.1"/>
    <property type="molecule type" value="Genomic_DNA"/>
</dbReference>
<dbReference type="AlphaFoldDB" id="B8C2M1"/>
<dbReference type="PaxDb" id="35128-Thaps268881"/>
<keyword evidence="3 6" id="KW-0813">Transport</keyword>
<evidence type="ECO:0000256" key="2">
    <source>
        <dbReference type="ARBA" id="ARBA00007617"/>
    </source>
</evidence>
<evidence type="ECO:0000313" key="11">
    <source>
        <dbReference type="Proteomes" id="UP000001449"/>
    </source>
</evidence>
<dbReference type="InterPro" id="IPR009851">
    <property type="entry name" value="Mod_r"/>
</dbReference>
<evidence type="ECO:0000256" key="4">
    <source>
        <dbReference type="ARBA" id="ARBA00022753"/>
    </source>
</evidence>
<dbReference type="GO" id="GO:0006612">
    <property type="term" value="P:protein targeting to membrane"/>
    <property type="evidence" value="ECO:0000318"/>
    <property type="project" value="GO_Central"/>
</dbReference>
<evidence type="ECO:0000256" key="5">
    <source>
        <dbReference type="ARBA" id="ARBA00022927"/>
    </source>
</evidence>
<dbReference type="RefSeq" id="XP_002290219.1">
    <property type="nucleotide sequence ID" value="XM_002290183.1"/>
</dbReference>
<dbReference type="KEGG" id="tps:THAPSDRAFT_268881"/>
<dbReference type="OMA" id="RASHEWL"/>
<dbReference type="PANTHER" id="PTHR13678:SF2">
    <property type="entry name" value="VACUOLAR PROTEIN SORTING-ASSOCIATED PROTEIN 37A"/>
    <property type="match status" value="1"/>
</dbReference>
<dbReference type="SUPFAM" id="SSF140111">
    <property type="entry name" value="Endosomal sorting complex assembly domain"/>
    <property type="match status" value="1"/>
</dbReference>
<dbReference type="GO" id="GO:0006623">
    <property type="term" value="P:protein targeting to vacuole"/>
    <property type="evidence" value="ECO:0000318"/>
    <property type="project" value="GO_Central"/>
</dbReference>
<dbReference type="GeneID" id="7449617"/>
<dbReference type="InterPro" id="IPR037202">
    <property type="entry name" value="ESCRT_assembly_dom"/>
</dbReference>
<keyword evidence="7" id="KW-0175">Coiled coil</keyword>
<feature type="region of interest" description="Disordered" evidence="8">
    <location>
        <begin position="153"/>
        <end position="189"/>
    </location>
</feature>
<keyword evidence="4" id="KW-0967">Endosome</keyword>
<dbReference type="Gene3D" id="1.10.287.660">
    <property type="entry name" value="Helix hairpin bin"/>
    <property type="match status" value="1"/>
</dbReference>
<reference evidence="10 11" key="1">
    <citation type="journal article" date="2004" name="Science">
        <title>The genome of the diatom Thalassiosira pseudonana: ecology, evolution, and metabolism.</title>
        <authorList>
            <person name="Armbrust E.V."/>
            <person name="Berges J.A."/>
            <person name="Bowler C."/>
            <person name="Green B.R."/>
            <person name="Martinez D."/>
            <person name="Putnam N.H."/>
            <person name="Zhou S."/>
            <person name="Allen A.E."/>
            <person name="Apt K.E."/>
            <person name="Bechner M."/>
            <person name="Brzezinski M.A."/>
            <person name="Chaal B.K."/>
            <person name="Chiovitti A."/>
            <person name="Davis A.K."/>
            <person name="Demarest M.S."/>
            <person name="Detter J.C."/>
            <person name="Glavina T."/>
            <person name="Goodstein D."/>
            <person name="Hadi M.Z."/>
            <person name="Hellsten U."/>
            <person name="Hildebrand M."/>
            <person name="Jenkins B.D."/>
            <person name="Jurka J."/>
            <person name="Kapitonov V.V."/>
            <person name="Kroger N."/>
            <person name="Lau W.W."/>
            <person name="Lane T.W."/>
            <person name="Larimer F.W."/>
            <person name="Lippmeier J.C."/>
            <person name="Lucas S."/>
            <person name="Medina M."/>
            <person name="Montsant A."/>
            <person name="Obornik M."/>
            <person name="Parker M.S."/>
            <person name="Palenik B."/>
            <person name="Pazour G.J."/>
            <person name="Richardson P.M."/>
            <person name="Rynearson T.A."/>
            <person name="Saito M.A."/>
            <person name="Schwartz D.C."/>
            <person name="Thamatrakoln K."/>
            <person name="Valentin K."/>
            <person name="Vardi A."/>
            <person name="Wilkerson F.P."/>
            <person name="Rokhsar D.S."/>
        </authorList>
    </citation>
    <scope>NUCLEOTIDE SEQUENCE [LARGE SCALE GENOMIC DNA]</scope>
    <source>
        <strain evidence="10 11">CCMP1335</strain>
    </source>
</reference>
<protein>
    <recommendedName>
        <fullName evidence="9">VPS37 C-terminal domain-containing protein</fullName>
    </recommendedName>
</protein>
<dbReference type="InParanoid" id="B8C2M1"/>
<sequence length="381" mass="42652">MFSWSRPPPPPGVAAAQKRAAYHTPAISRDAHLSSYLNHPVLKPSTRKVSVDDTIYDTVFQTTTGFALIVRVYMPTNPAPPSMTLHGVRASHEWLDIRMKVIGYAPISSDETWKSSNLKLGEAVYAVIHHLQLNPPSVLEITDANLRRLQESLSGTTRETTTNNQAPATSPATFQRQNNESSQMSCSEGNTRRILSSVDVAKQTTYEVADEEVDALIPPIPAFFPQIDAMTFSELKQLFDDESVFEGFVKQTSGVTTLKELKQSIETANVKASEGNKQHEEQVEGMCDELESLKQDLQTKIQRYKELDECRLAMTRPPDVQDAIRELNVAKNNAYHQSEEMAENWVEGGGSDINDFVKKFMETRMLYHARAAKVEKLGMSM</sequence>
<comment type="subcellular location">
    <subcellularLocation>
        <location evidence="1">Endosome</location>
    </subcellularLocation>
</comment>
<dbReference type="Proteomes" id="UP000001449">
    <property type="component" value="Chromosome 5"/>
</dbReference>
<reference evidence="10 11" key="2">
    <citation type="journal article" date="2008" name="Nature">
        <title>The Phaeodactylum genome reveals the evolutionary history of diatom genomes.</title>
        <authorList>
            <person name="Bowler C."/>
            <person name="Allen A.E."/>
            <person name="Badger J.H."/>
            <person name="Grimwood J."/>
            <person name="Jabbari K."/>
            <person name="Kuo A."/>
            <person name="Maheswari U."/>
            <person name="Martens C."/>
            <person name="Maumus F."/>
            <person name="Otillar R.P."/>
            <person name="Rayko E."/>
            <person name="Salamov A."/>
            <person name="Vandepoele K."/>
            <person name="Beszteri B."/>
            <person name="Gruber A."/>
            <person name="Heijde M."/>
            <person name="Katinka M."/>
            <person name="Mock T."/>
            <person name="Valentin K."/>
            <person name="Verret F."/>
            <person name="Berges J.A."/>
            <person name="Brownlee C."/>
            <person name="Cadoret J.P."/>
            <person name="Chiovitti A."/>
            <person name="Choi C.J."/>
            <person name="Coesel S."/>
            <person name="De Martino A."/>
            <person name="Detter J.C."/>
            <person name="Durkin C."/>
            <person name="Falciatore A."/>
            <person name="Fournet J."/>
            <person name="Haruta M."/>
            <person name="Huysman M.J."/>
            <person name="Jenkins B.D."/>
            <person name="Jiroutova K."/>
            <person name="Jorgensen R.E."/>
            <person name="Joubert Y."/>
            <person name="Kaplan A."/>
            <person name="Kroger N."/>
            <person name="Kroth P.G."/>
            <person name="La Roche J."/>
            <person name="Lindquist E."/>
            <person name="Lommer M."/>
            <person name="Martin-Jezequel V."/>
            <person name="Lopez P.J."/>
            <person name="Lucas S."/>
            <person name="Mangogna M."/>
            <person name="McGinnis K."/>
            <person name="Medlin L.K."/>
            <person name="Montsant A."/>
            <person name="Oudot-Le Secq M.P."/>
            <person name="Napoli C."/>
            <person name="Obornik M."/>
            <person name="Parker M.S."/>
            <person name="Petit J.L."/>
            <person name="Porcel B.M."/>
            <person name="Poulsen N."/>
            <person name="Robison M."/>
            <person name="Rychlewski L."/>
            <person name="Rynearson T.A."/>
            <person name="Schmutz J."/>
            <person name="Shapiro H."/>
            <person name="Siaut M."/>
            <person name="Stanley M."/>
            <person name="Sussman M.R."/>
            <person name="Taylor A.R."/>
            <person name="Vardi A."/>
            <person name="von Dassow P."/>
            <person name="Vyverman W."/>
            <person name="Willis A."/>
            <person name="Wyrwicz L.S."/>
            <person name="Rokhsar D.S."/>
            <person name="Weissenbach J."/>
            <person name="Armbrust E.V."/>
            <person name="Green B.R."/>
            <person name="Van de Peer Y."/>
            <person name="Grigoriev I.V."/>
        </authorList>
    </citation>
    <scope>NUCLEOTIDE SEQUENCE [LARGE SCALE GENOMIC DNA]</scope>
    <source>
        <strain evidence="10 11">CCMP1335</strain>
    </source>
</reference>
<evidence type="ECO:0000256" key="6">
    <source>
        <dbReference type="PROSITE-ProRule" id="PRU00646"/>
    </source>
</evidence>
<dbReference type="InterPro" id="IPR029012">
    <property type="entry name" value="Helix_hairpin_bin_sf"/>
</dbReference>
<evidence type="ECO:0000256" key="1">
    <source>
        <dbReference type="ARBA" id="ARBA00004177"/>
    </source>
</evidence>
<dbReference type="STRING" id="35128.B8C2M1"/>
<dbReference type="GO" id="GO:0000813">
    <property type="term" value="C:ESCRT I complex"/>
    <property type="evidence" value="ECO:0000318"/>
    <property type="project" value="GO_Central"/>
</dbReference>
<dbReference type="GO" id="GO:0043162">
    <property type="term" value="P:ubiquitin-dependent protein catabolic process via the multivesicular body sorting pathway"/>
    <property type="evidence" value="ECO:0000318"/>
    <property type="project" value="GO_Central"/>
</dbReference>